<keyword evidence="3" id="KW-1185">Reference proteome</keyword>
<gene>
    <name evidence="2" type="ORF">CSOL1703_00013490</name>
</gene>
<proteinExistence type="predicted"/>
<reference evidence="2 3" key="2">
    <citation type="submission" date="2021-10" db="EMBL/GenBank/DDBJ databases">
        <authorList>
            <person name="Piombo E."/>
        </authorList>
    </citation>
    <scope>NUCLEOTIDE SEQUENCE [LARGE SCALE GENOMIC DNA]</scope>
</reference>
<evidence type="ECO:0000313" key="2">
    <source>
        <dbReference type="EMBL" id="CAH0047251.1"/>
    </source>
</evidence>
<dbReference type="Proteomes" id="UP000775872">
    <property type="component" value="Unassembled WGS sequence"/>
</dbReference>
<sequence length="331" mass="38336">MASGALTQQPSTLAESKLPRLPNEVLDIICRSVPVESRIALALTCRRTFGGIIFEKLKGKKLTRLLLLLERDSPTRFVCFGCRKLRRLVRHPTQGWDDKGHELCGDHRKGRLTFSHETTEDNWVHCIRTTTYEVRFNLHRWQPRKDGPKISFSEAHLVMSRHRYGPRYGLSLDILKQELNFDCCIRLWTQDYFPLDEYLPGGRYGLLPEEPRDFKQSMYPEALKRITRPGWPIIGPGLWSLGHTYDAMVVGDELHVVRLHRRDENGWTLELVTYHRLGRCQTPDDPIWQCLASPSRYFGIGRENIDPSFGPGRTREKWHEALKALPGAINI</sequence>
<protein>
    <recommendedName>
        <fullName evidence="1">F-box domain-containing protein</fullName>
    </recommendedName>
</protein>
<accession>A0A9N9Z1C6</accession>
<evidence type="ECO:0000313" key="3">
    <source>
        <dbReference type="Proteomes" id="UP000775872"/>
    </source>
</evidence>
<dbReference type="Pfam" id="PF00646">
    <property type="entry name" value="F-box"/>
    <property type="match status" value="1"/>
</dbReference>
<dbReference type="InterPro" id="IPR001810">
    <property type="entry name" value="F-box_dom"/>
</dbReference>
<dbReference type="CDD" id="cd09917">
    <property type="entry name" value="F-box_SF"/>
    <property type="match status" value="1"/>
</dbReference>
<feature type="domain" description="F-box" evidence="1">
    <location>
        <begin position="18"/>
        <end position="47"/>
    </location>
</feature>
<dbReference type="EMBL" id="CABFOC020000018">
    <property type="protein sequence ID" value="CAH0047251.1"/>
    <property type="molecule type" value="Genomic_DNA"/>
</dbReference>
<dbReference type="OrthoDB" id="3766406at2759"/>
<organism evidence="2 3">
    <name type="scientific">Clonostachys solani</name>
    <dbReference type="NCBI Taxonomy" id="160281"/>
    <lineage>
        <taxon>Eukaryota</taxon>
        <taxon>Fungi</taxon>
        <taxon>Dikarya</taxon>
        <taxon>Ascomycota</taxon>
        <taxon>Pezizomycotina</taxon>
        <taxon>Sordariomycetes</taxon>
        <taxon>Hypocreomycetidae</taxon>
        <taxon>Hypocreales</taxon>
        <taxon>Bionectriaceae</taxon>
        <taxon>Clonostachys</taxon>
    </lineage>
</organism>
<comment type="caution">
    <text evidence="2">The sequence shown here is derived from an EMBL/GenBank/DDBJ whole genome shotgun (WGS) entry which is preliminary data.</text>
</comment>
<name>A0A9N9Z1C6_9HYPO</name>
<evidence type="ECO:0000259" key="1">
    <source>
        <dbReference type="Pfam" id="PF00646"/>
    </source>
</evidence>
<dbReference type="AlphaFoldDB" id="A0A9N9Z1C6"/>
<reference evidence="3" key="1">
    <citation type="submission" date="2019-06" db="EMBL/GenBank/DDBJ databases">
        <authorList>
            <person name="Broberg M."/>
        </authorList>
    </citation>
    <scope>NUCLEOTIDE SEQUENCE [LARGE SCALE GENOMIC DNA]</scope>
</reference>